<feature type="non-terminal residue" evidence="1">
    <location>
        <position position="108"/>
    </location>
</feature>
<evidence type="ECO:0000313" key="1">
    <source>
        <dbReference type="EMBL" id="KAH9315232.1"/>
    </source>
</evidence>
<protein>
    <submittedName>
        <fullName evidence="1">Uncharacterized protein</fullName>
    </submittedName>
</protein>
<accession>A0AA38LC38</accession>
<gene>
    <name evidence="1" type="ORF">KI387_023859</name>
</gene>
<dbReference type="EMBL" id="JAHRHJ020000005">
    <property type="protein sequence ID" value="KAH9315232.1"/>
    <property type="molecule type" value="Genomic_DNA"/>
</dbReference>
<dbReference type="AlphaFoldDB" id="A0AA38LC38"/>
<organism evidence="1 2">
    <name type="scientific">Taxus chinensis</name>
    <name type="common">Chinese yew</name>
    <name type="synonym">Taxus wallichiana var. chinensis</name>
    <dbReference type="NCBI Taxonomy" id="29808"/>
    <lineage>
        <taxon>Eukaryota</taxon>
        <taxon>Viridiplantae</taxon>
        <taxon>Streptophyta</taxon>
        <taxon>Embryophyta</taxon>
        <taxon>Tracheophyta</taxon>
        <taxon>Spermatophyta</taxon>
        <taxon>Pinopsida</taxon>
        <taxon>Pinidae</taxon>
        <taxon>Conifers II</taxon>
        <taxon>Cupressales</taxon>
        <taxon>Taxaceae</taxon>
        <taxon>Taxus</taxon>
    </lineage>
</organism>
<name>A0AA38LC38_TAXCH</name>
<reference evidence="1 2" key="1">
    <citation type="journal article" date="2021" name="Nat. Plants">
        <title>The Taxus genome provides insights into paclitaxel biosynthesis.</title>
        <authorList>
            <person name="Xiong X."/>
            <person name="Gou J."/>
            <person name="Liao Q."/>
            <person name="Li Y."/>
            <person name="Zhou Q."/>
            <person name="Bi G."/>
            <person name="Li C."/>
            <person name="Du R."/>
            <person name="Wang X."/>
            <person name="Sun T."/>
            <person name="Guo L."/>
            <person name="Liang H."/>
            <person name="Lu P."/>
            <person name="Wu Y."/>
            <person name="Zhang Z."/>
            <person name="Ro D.K."/>
            <person name="Shang Y."/>
            <person name="Huang S."/>
            <person name="Yan J."/>
        </authorList>
    </citation>
    <scope>NUCLEOTIDE SEQUENCE [LARGE SCALE GENOMIC DNA]</scope>
    <source>
        <strain evidence="1">Ta-2019</strain>
    </source>
</reference>
<evidence type="ECO:0000313" key="2">
    <source>
        <dbReference type="Proteomes" id="UP000824469"/>
    </source>
</evidence>
<sequence>VGGSQRYDLSYFISPHMLSFDGYVYEHDREVDMRYIDHTVVGTFALNTWVHKENDGSKERVIITLPNKGSHDSKLAGLYEEIIIRGHKSMMDSYVFLSHKGKSLAQRK</sequence>
<dbReference type="Proteomes" id="UP000824469">
    <property type="component" value="Unassembled WGS sequence"/>
</dbReference>
<comment type="caution">
    <text evidence="1">The sequence shown here is derived from an EMBL/GenBank/DDBJ whole genome shotgun (WGS) entry which is preliminary data.</text>
</comment>
<feature type="non-terminal residue" evidence="1">
    <location>
        <position position="1"/>
    </location>
</feature>
<proteinExistence type="predicted"/>
<keyword evidence="2" id="KW-1185">Reference proteome</keyword>